<feature type="transmembrane region" description="Helical" evidence="1">
    <location>
        <begin position="220"/>
        <end position="240"/>
    </location>
</feature>
<feature type="transmembrane region" description="Helical" evidence="1">
    <location>
        <begin position="168"/>
        <end position="186"/>
    </location>
</feature>
<dbReference type="AlphaFoldDB" id="A0ABD2BMN8"/>
<feature type="transmembrane region" description="Helical" evidence="1">
    <location>
        <begin position="88"/>
        <end position="109"/>
    </location>
</feature>
<dbReference type="InterPro" id="IPR038976">
    <property type="entry name" value="Ssk"/>
</dbReference>
<comment type="caution">
    <text evidence="2">The sequence shown here is derived from an EMBL/GenBank/DDBJ whole genome shotgun (WGS) entry which is preliminary data.</text>
</comment>
<feature type="transmembrane region" description="Helical" evidence="1">
    <location>
        <begin position="260"/>
        <end position="284"/>
    </location>
</feature>
<name>A0ABD2BMN8_VESSQ</name>
<dbReference type="Proteomes" id="UP001607302">
    <property type="component" value="Unassembled WGS sequence"/>
</dbReference>
<protein>
    <submittedName>
        <fullName evidence="2">Protein snakeskin</fullName>
    </submittedName>
</protein>
<feature type="transmembrane region" description="Helical" evidence="1">
    <location>
        <begin position="54"/>
        <end position="76"/>
    </location>
</feature>
<dbReference type="PANTHER" id="PTHR36692">
    <property type="entry name" value="PROTEIN SNAKESKIN"/>
    <property type="match status" value="1"/>
</dbReference>
<evidence type="ECO:0000313" key="3">
    <source>
        <dbReference type="Proteomes" id="UP001607302"/>
    </source>
</evidence>
<proteinExistence type="predicted"/>
<keyword evidence="1" id="KW-0812">Transmembrane</keyword>
<dbReference type="EMBL" id="JAUDFV010000074">
    <property type="protein sequence ID" value="KAL2733870.1"/>
    <property type="molecule type" value="Genomic_DNA"/>
</dbReference>
<reference evidence="2 3" key="1">
    <citation type="journal article" date="2024" name="Ann. Entomol. Soc. Am.">
        <title>Genomic analyses of the southern and eastern yellowjacket wasps (Hymenoptera: Vespidae) reveal evolutionary signatures of social life.</title>
        <authorList>
            <person name="Catto M.A."/>
            <person name="Caine P.B."/>
            <person name="Orr S.E."/>
            <person name="Hunt B.G."/>
            <person name="Goodisman M.A.D."/>
        </authorList>
    </citation>
    <scope>NUCLEOTIDE SEQUENCE [LARGE SCALE GENOMIC DNA]</scope>
    <source>
        <strain evidence="2">233</strain>
        <tissue evidence="2">Head and thorax</tissue>
    </source>
</reference>
<keyword evidence="3" id="KW-1185">Reference proteome</keyword>
<accession>A0ABD2BMN8</accession>
<sequence length="304" mass="34257">MVSIETIASITIKVLKLVINLIILILYRTGYAGEFLGIGGQWNLNEDKNPDVEIVGSGVFVGFFLYTAVVSITFCFGTTNHKKSLVDIIMNFLGLCMFLAVGGTALHYWHGYQPEHKFEYLVPEKEVGLALGSLCILEGVLYLLDLLLSKMGRPCRELWKDYHFISKIIVFIILLCLHFFLSDVYASAHQLYVFGIGYFYIAFINIIIIIYAYVWFTNTYIWECCMIIATIIMLTISAFALFHDYYADDEVGHTRAEGTHFAVCIGLKLISIVILIIDVVVLLIKNGKGGSRRGATRGRVEITE</sequence>
<gene>
    <name evidence="2" type="ORF">V1478_003568</name>
</gene>
<evidence type="ECO:0000256" key="1">
    <source>
        <dbReference type="SAM" id="Phobius"/>
    </source>
</evidence>
<keyword evidence="1" id="KW-1133">Transmembrane helix</keyword>
<organism evidence="2 3">
    <name type="scientific">Vespula squamosa</name>
    <name type="common">Southern yellow jacket</name>
    <name type="synonym">Wasp</name>
    <dbReference type="NCBI Taxonomy" id="30214"/>
    <lineage>
        <taxon>Eukaryota</taxon>
        <taxon>Metazoa</taxon>
        <taxon>Ecdysozoa</taxon>
        <taxon>Arthropoda</taxon>
        <taxon>Hexapoda</taxon>
        <taxon>Insecta</taxon>
        <taxon>Pterygota</taxon>
        <taxon>Neoptera</taxon>
        <taxon>Endopterygota</taxon>
        <taxon>Hymenoptera</taxon>
        <taxon>Apocrita</taxon>
        <taxon>Aculeata</taxon>
        <taxon>Vespoidea</taxon>
        <taxon>Vespidae</taxon>
        <taxon>Vespinae</taxon>
        <taxon>Vespula</taxon>
    </lineage>
</organism>
<evidence type="ECO:0000313" key="2">
    <source>
        <dbReference type="EMBL" id="KAL2733870.1"/>
    </source>
</evidence>
<keyword evidence="1" id="KW-0472">Membrane</keyword>
<feature type="transmembrane region" description="Helical" evidence="1">
    <location>
        <begin position="192"/>
        <end position="213"/>
    </location>
</feature>
<feature type="transmembrane region" description="Helical" evidence="1">
    <location>
        <begin position="129"/>
        <end position="148"/>
    </location>
</feature>
<dbReference type="PANTHER" id="PTHR36692:SF3">
    <property type="entry name" value="PROTEIN SNAKESKIN"/>
    <property type="match status" value="1"/>
</dbReference>